<feature type="region of interest" description="Disordered" evidence="1">
    <location>
        <begin position="1"/>
        <end position="24"/>
    </location>
</feature>
<name>A0A0W1AG98_9GAMM</name>
<keyword evidence="3" id="KW-1185">Reference proteome</keyword>
<sequence>MWKFLKSISNPENGKTGESKKSKQIISVSQSNNGGLTSNISPDIFQKELLPFLDLKSLLNLRLSSTELFSLVTHFLGNNPKAKDLGVLALSKGSNFFTVGDNVVYQKPATSLFFDGAAVFYGKEVKVSDDDIKKSFNSNTKFFSKKGDAQRYIQKETKTNDYELVMEKPHLGYVTLKEVTLAKMKKDHDGFTEPMSIQDAQEQIVTINPK</sequence>
<reference evidence="2 3" key="1">
    <citation type="submission" date="2015-11" db="EMBL/GenBank/DDBJ databases">
        <title>Genomic analysis of 38 Legionella species identifies large and diverse effector repertoires.</title>
        <authorList>
            <person name="Burstein D."/>
            <person name="Amaro F."/>
            <person name="Zusman T."/>
            <person name="Lifshitz Z."/>
            <person name="Cohen O."/>
            <person name="Gilbert J.A."/>
            <person name="Pupko T."/>
            <person name="Shuman H.A."/>
            <person name="Segal G."/>
        </authorList>
    </citation>
    <scope>NUCLEOTIDE SEQUENCE [LARGE SCALE GENOMIC DNA]</scope>
    <source>
        <strain evidence="2 3">ATCC 51914</strain>
    </source>
</reference>
<dbReference type="Proteomes" id="UP000054729">
    <property type="component" value="Unassembled WGS sequence"/>
</dbReference>
<evidence type="ECO:0000256" key="1">
    <source>
        <dbReference type="SAM" id="MobiDB-lite"/>
    </source>
</evidence>
<organism evidence="2 3">
    <name type="scientific">Legionella waltersii</name>
    <dbReference type="NCBI Taxonomy" id="66969"/>
    <lineage>
        <taxon>Bacteria</taxon>
        <taxon>Pseudomonadati</taxon>
        <taxon>Pseudomonadota</taxon>
        <taxon>Gammaproteobacteria</taxon>
        <taxon>Legionellales</taxon>
        <taxon>Legionellaceae</taxon>
        <taxon>Legionella</taxon>
    </lineage>
</organism>
<evidence type="ECO:0000313" key="2">
    <source>
        <dbReference type="EMBL" id="KTD80407.1"/>
    </source>
</evidence>
<evidence type="ECO:0000313" key="3">
    <source>
        <dbReference type="Proteomes" id="UP000054729"/>
    </source>
</evidence>
<comment type="caution">
    <text evidence="2">The sequence shown here is derived from an EMBL/GenBank/DDBJ whole genome shotgun (WGS) entry which is preliminary data.</text>
</comment>
<proteinExistence type="predicted"/>
<accession>A0A0W1AG98</accession>
<dbReference type="PATRIC" id="fig|66969.6.peg.1210"/>
<dbReference type="AlphaFoldDB" id="A0A0W1AG98"/>
<dbReference type="RefSeq" id="WP_028378582.1">
    <property type="nucleotide sequence ID" value="NZ_CAAAIQ010000008.1"/>
</dbReference>
<protein>
    <submittedName>
        <fullName evidence="2">Uncharacterized protein</fullName>
    </submittedName>
</protein>
<dbReference type="EMBL" id="LNZB01000031">
    <property type="protein sequence ID" value="KTD80407.1"/>
    <property type="molecule type" value="Genomic_DNA"/>
</dbReference>
<gene>
    <name evidence="2" type="ORF">Lwal_1104</name>
</gene>